<comment type="caution">
    <text evidence="2">The sequence shown here is derived from an EMBL/GenBank/DDBJ whole genome shotgun (WGS) entry which is preliminary data.</text>
</comment>
<organism evidence="2 3">
    <name type="scientific">Bifidobacterium cuniculi</name>
    <dbReference type="NCBI Taxonomy" id="1688"/>
    <lineage>
        <taxon>Bacteria</taxon>
        <taxon>Bacillati</taxon>
        <taxon>Actinomycetota</taxon>
        <taxon>Actinomycetes</taxon>
        <taxon>Bifidobacteriales</taxon>
        <taxon>Bifidobacteriaceae</taxon>
        <taxon>Bifidobacterium</taxon>
    </lineage>
</organism>
<name>A0A087APQ1_9BIFI</name>
<dbReference type="SUPFAM" id="SSF51735">
    <property type="entry name" value="NAD(P)-binding Rossmann-fold domains"/>
    <property type="match status" value="1"/>
</dbReference>
<dbReference type="EMBL" id="JGYV01000018">
    <property type="protein sequence ID" value="KFI60751.1"/>
    <property type="molecule type" value="Genomic_DNA"/>
</dbReference>
<evidence type="ECO:0000313" key="3">
    <source>
        <dbReference type="Proteomes" id="UP000029067"/>
    </source>
</evidence>
<reference evidence="2 3" key="1">
    <citation type="submission" date="2014-03" db="EMBL/GenBank/DDBJ databases">
        <title>Genomics of Bifidobacteria.</title>
        <authorList>
            <person name="Ventura M."/>
            <person name="Milani C."/>
            <person name="Lugli G.A."/>
        </authorList>
    </citation>
    <scope>NUCLEOTIDE SEQUENCE [LARGE SCALE GENOMIC DNA]</scope>
    <source>
        <strain evidence="2 3">LMG 10738</strain>
    </source>
</reference>
<dbReference type="InterPro" id="IPR036291">
    <property type="entry name" value="NAD(P)-bd_dom_sf"/>
</dbReference>
<dbReference type="PANTHER" id="PTHR15020">
    <property type="entry name" value="FLAVIN REDUCTASE-RELATED"/>
    <property type="match status" value="1"/>
</dbReference>
<evidence type="ECO:0000259" key="1">
    <source>
        <dbReference type="Pfam" id="PF13460"/>
    </source>
</evidence>
<dbReference type="RefSeq" id="WP_033515228.1">
    <property type="nucleotide sequence ID" value="NZ_JGYV01000018.1"/>
</dbReference>
<dbReference type="AlphaFoldDB" id="A0A087APQ1"/>
<gene>
    <name evidence="2" type="ORF">BCUN_1914</name>
</gene>
<dbReference type="STRING" id="1688.BCUN_1914"/>
<accession>A0A087APQ1</accession>
<feature type="domain" description="NAD(P)-binding" evidence="1">
    <location>
        <begin position="10"/>
        <end position="192"/>
    </location>
</feature>
<proteinExistence type="predicted"/>
<evidence type="ECO:0000313" key="2">
    <source>
        <dbReference type="EMBL" id="KFI60751.1"/>
    </source>
</evidence>
<protein>
    <submittedName>
        <fullName evidence="2">NAD-dependent epimerase/dehydratase</fullName>
    </submittedName>
</protein>
<dbReference type="OrthoDB" id="5510591at2"/>
<dbReference type="Pfam" id="PF13460">
    <property type="entry name" value="NAD_binding_10"/>
    <property type="match status" value="1"/>
</dbReference>
<dbReference type="eggNOG" id="COG0702">
    <property type="taxonomic scope" value="Bacteria"/>
</dbReference>
<dbReference type="Gene3D" id="3.40.50.720">
    <property type="entry name" value="NAD(P)-binding Rossmann-like Domain"/>
    <property type="match status" value="1"/>
</dbReference>
<dbReference type="PANTHER" id="PTHR15020:SF50">
    <property type="entry name" value="UPF0659 PROTEIN YMR090W"/>
    <property type="match status" value="1"/>
</dbReference>
<sequence>MTPTHILFVGATGSVGRYAVEEGRHQGCHVRALVRDASRARFASGIEVIEGDLTSVDSMRAALDGIDGIVFTQGAHGGPTMVESVDYGAVRNALDALEGRPVRIALMTAIGVTYMEGSFNASTHTHDWKRRSERLVRASGNEYTIVRPGWFDMNAPDQHELVFEQGDRHRTASPADGVVSRAQIAQVLVTALGCEAAAYKTLELVSTTGPAQDRARLDAMFAALDPDPKDTLDGVRDEDNFPPCCQPKRVKEDLKRIEDFAAGRTA</sequence>
<dbReference type="InterPro" id="IPR016040">
    <property type="entry name" value="NAD(P)-bd_dom"/>
</dbReference>
<keyword evidence="3" id="KW-1185">Reference proteome</keyword>
<dbReference type="Proteomes" id="UP000029067">
    <property type="component" value="Unassembled WGS sequence"/>
</dbReference>
<dbReference type="CDD" id="cd05243">
    <property type="entry name" value="SDR_a5"/>
    <property type="match status" value="1"/>
</dbReference>